<evidence type="ECO:0000256" key="2">
    <source>
        <dbReference type="ARBA" id="ARBA00023015"/>
    </source>
</evidence>
<evidence type="ECO:0000259" key="6">
    <source>
        <dbReference type="Pfam" id="PF08281"/>
    </source>
</evidence>
<accession>A0ABM8EEI1</accession>
<dbReference type="InterPro" id="IPR039425">
    <property type="entry name" value="RNA_pol_sigma-70-like"/>
</dbReference>
<gene>
    <name evidence="7" type="primary">bupI_2</name>
    <name evidence="7" type="ORF">SS37A_39690</name>
</gene>
<dbReference type="InterPro" id="IPR013324">
    <property type="entry name" value="RNA_pol_sigma_r3/r4-like"/>
</dbReference>
<evidence type="ECO:0000313" key="7">
    <source>
        <dbReference type="EMBL" id="BDV36439.1"/>
    </source>
</evidence>
<dbReference type="InterPro" id="IPR014284">
    <property type="entry name" value="RNA_pol_sigma-70_dom"/>
</dbReference>
<comment type="similarity">
    <text evidence="1">Belongs to the sigma-70 factor family. ECF subfamily.</text>
</comment>
<dbReference type="SUPFAM" id="SSF88946">
    <property type="entry name" value="Sigma2 domain of RNA polymerase sigma factors"/>
    <property type="match status" value="1"/>
</dbReference>
<evidence type="ECO:0000256" key="1">
    <source>
        <dbReference type="ARBA" id="ARBA00010641"/>
    </source>
</evidence>
<evidence type="ECO:0000313" key="8">
    <source>
        <dbReference type="Proteomes" id="UP001317629"/>
    </source>
</evidence>
<dbReference type="Pfam" id="PF08281">
    <property type="entry name" value="Sigma70_r4_2"/>
    <property type="match status" value="1"/>
</dbReference>
<keyword evidence="2" id="KW-0805">Transcription regulation</keyword>
<sequence>MSEKKSHLIHELFVRNRHALTAYLARRVGSEAAHDLLQETFVRALRHDRFDDVADPPAFLQRIASNLTRDFGRRRRTEAKYLSFDRILGDPPSWDAPQDEIADRDRRAQRLAAAIEALPPRCREVFELCAFEDMPFPDVARRLGVTERMVRQHMRIAMQRCWAAIR</sequence>
<dbReference type="Gene3D" id="1.10.1740.10">
    <property type="match status" value="1"/>
</dbReference>
<feature type="domain" description="RNA polymerase sigma factor 70 region 4 type 2" evidence="6">
    <location>
        <begin position="109"/>
        <end position="161"/>
    </location>
</feature>
<keyword evidence="8" id="KW-1185">Reference proteome</keyword>
<dbReference type="Gene3D" id="1.10.10.10">
    <property type="entry name" value="Winged helix-like DNA-binding domain superfamily/Winged helix DNA-binding domain"/>
    <property type="match status" value="1"/>
</dbReference>
<keyword evidence="7" id="KW-0614">Plasmid</keyword>
<dbReference type="PANTHER" id="PTHR43133">
    <property type="entry name" value="RNA POLYMERASE ECF-TYPE SIGMA FACTO"/>
    <property type="match status" value="1"/>
</dbReference>
<dbReference type="SUPFAM" id="SSF88659">
    <property type="entry name" value="Sigma3 and sigma4 domains of RNA polymerase sigma factors"/>
    <property type="match status" value="1"/>
</dbReference>
<proteinExistence type="inferred from homology"/>
<name>A0ABM8EEI1_9HYPH</name>
<dbReference type="RefSeq" id="WP_281932547.1">
    <property type="nucleotide sequence ID" value="NZ_AP027144.1"/>
</dbReference>
<reference evidence="7 8" key="1">
    <citation type="journal article" date="2023" name="Int. J. Syst. Evol. Microbiol.">
        <title>Methylocystis iwaonis sp. nov., a type II methane-oxidizing bacterium from surface soil of a rice paddy field in Japan, and emended description of the genus Methylocystis (ex Whittenbury et al. 1970) Bowman et al. 1993.</title>
        <authorList>
            <person name="Kaise H."/>
            <person name="Sawadogo J.B."/>
            <person name="Alam M.S."/>
            <person name="Ueno C."/>
            <person name="Dianou D."/>
            <person name="Shinjo R."/>
            <person name="Asakawa S."/>
        </authorList>
    </citation>
    <scope>NUCLEOTIDE SEQUENCE [LARGE SCALE GENOMIC DNA]</scope>
    <source>
        <strain evidence="7 8">SS37A-Re</strain>
    </source>
</reference>
<dbReference type="InterPro" id="IPR036388">
    <property type="entry name" value="WH-like_DNA-bd_sf"/>
</dbReference>
<dbReference type="PANTHER" id="PTHR43133:SF63">
    <property type="entry name" value="RNA POLYMERASE SIGMA FACTOR FECI-RELATED"/>
    <property type="match status" value="1"/>
</dbReference>
<evidence type="ECO:0000256" key="3">
    <source>
        <dbReference type="ARBA" id="ARBA00023082"/>
    </source>
</evidence>
<geneLocation type="plasmid" evidence="7 8">
    <name>pSS37A-Re-2</name>
</geneLocation>
<dbReference type="InterPro" id="IPR013249">
    <property type="entry name" value="RNA_pol_sigma70_r4_t2"/>
</dbReference>
<protein>
    <submittedName>
        <fullName evidence="7">ECF sigma factor</fullName>
    </submittedName>
</protein>
<dbReference type="Proteomes" id="UP001317629">
    <property type="component" value="Plasmid pSS37A-Re-2"/>
</dbReference>
<dbReference type="InterPro" id="IPR013325">
    <property type="entry name" value="RNA_pol_sigma_r2"/>
</dbReference>
<dbReference type="Pfam" id="PF04542">
    <property type="entry name" value="Sigma70_r2"/>
    <property type="match status" value="1"/>
</dbReference>
<feature type="domain" description="RNA polymerase sigma-70 region 2" evidence="5">
    <location>
        <begin position="12"/>
        <end position="76"/>
    </location>
</feature>
<keyword evidence="4" id="KW-0804">Transcription</keyword>
<evidence type="ECO:0000259" key="5">
    <source>
        <dbReference type="Pfam" id="PF04542"/>
    </source>
</evidence>
<dbReference type="NCBIfam" id="TIGR02937">
    <property type="entry name" value="sigma70-ECF"/>
    <property type="match status" value="1"/>
</dbReference>
<evidence type="ECO:0000256" key="4">
    <source>
        <dbReference type="ARBA" id="ARBA00023163"/>
    </source>
</evidence>
<dbReference type="InterPro" id="IPR007627">
    <property type="entry name" value="RNA_pol_sigma70_r2"/>
</dbReference>
<dbReference type="EMBL" id="AP027144">
    <property type="protein sequence ID" value="BDV36439.1"/>
    <property type="molecule type" value="Genomic_DNA"/>
</dbReference>
<organism evidence="7 8">
    <name type="scientific">Methylocystis iwaonis</name>
    <dbReference type="NCBI Taxonomy" id="2885079"/>
    <lineage>
        <taxon>Bacteria</taxon>
        <taxon>Pseudomonadati</taxon>
        <taxon>Pseudomonadota</taxon>
        <taxon>Alphaproteobacteria</taxon>
        <taxon>Hyphomicrobiales</taxon>
        <taxon>Methylocystaceae</taxon>
        <taxon>Methylocystis</taxon>
    </lineage>
</organism>
<keyword evidence="3" id="KW-0731">Sigma factor</keyword>